<sequence length="157" mass="16184">MNNKNKRTTQKGFTLIELMIVVAIIGILSAFAVPAYQNYTKGTHASEMISASSAFKTAVSICLLDGQADCSESTGGVPAIQNFTKDATDSFTVTSDVAQAVLGTVDADTSITASVSGAKGALPSNATVVLTPTLSTSGVTWAITCTGTDNPNWCPKK</sequence>
<dbReference type="InterPro" id="IPR012902">
    <property type="entry name" value="N_methyl_site"/>
</dbReference>
<organism evidence="5 6">
    <name type="scientific">Vibrio splendidus</name>
    <dbReference type="NCBI Taxonomy" id="29497"/>
    <lineage>
        <taxon>Bacteria</taxon>
        <taxon>Pseudomonadati</taxon>
        <taxon>Pseudomonadota</taxon>
        <taxon>Gammaproteobacteria</taxon>
        <taxon>Vibrionales</taxon>
        <taxon>Vibrionaceae</taxon>
        <taxon>Vibrio</taxon>
    </lineage>
</organism>
<comment type="similarity">
    <text evidence="1 3">Belongs to the N-Me-Phe pilin family.</text>
</comment>
<dbReference type="Pfam" id="PF00114">
    <property type="entry name" value="Pilin"/>
    <property type="match status" value="1"/>
</dbReference>
<accession>A0A2N7FBJ7</accession>
<evidence type="ECO:0000313" key="6">
    <source>
        <dbReference type="Proteomes" id="UP000235330"/>
    </source>
</evidence>
<dbReference type="PANTHER" id="PTHR30093:SF34">
    <property type="entry name" value="PREPILIN PEPTIDASE-DEPENDENT PROTEIN D"/>
    <property type="match status" value="1"/>
</dbReference>
<dbReference type="GO" id="GO:0009289">
    <property type="term" value="C:pilus"/>
    <property type="evidence" value="ECO:0007669"/>
    <property type="project" value="InterPro"/>
</dbReference>
<dbReference type="GO" id="GO:0007155">
    <property type="term" value="P:cell adhesion"/>
    <property type="evidence" value="ECO:0007669"/>
    <property type="project" value="InterPro"/>
</dbReference>
<evidence type="ECO:0000313" key="5">
    <source>
        <dbReference type="EMBL" id="PMJ65942.1"/>
    </source>
</evidence>
<keyword evidence="2" id="KW-0488">Methylation</keyword>
<dbReference type="NCBIfam" id="TIGR02532">
    <property type="entry name" value="IV_pilin_GFxxxE"/>
    <property type="match status" value="1"/>
</dbReference>
<comment type="caution">
    <text evidence="5">The sequence shown here is derived from an EMBL/GenBank/DDBJ whole genome shotgun (WGS) entry which is preliminary data.</text>
</comment>
<dbReference type="PANTHER" id="PTHR30093">
    <property type="entry name" value="GENERAL SECRETION PATHWAY PROTEIN G"/>
    <property type="match status" value="1"/>
</dbReference>
<gene>
    <name evidence="5" type="ORF">BCU17_02590</name>
</gene>
<keyword evidence="4" id="KW-0812">Transmembrane</keyword>
<dbReference type="RefSeq" id="WP_102516354.1">
    <property type="nucleotide sequence ID" value="NZ_CAWNSM010000024.1"/>
</dbReference>
<evidence type="ECO:0000256" key="2">
    <source>
        <dbReference type="ARBA" id="ARBA00022481"/>
    </source>
</evidence>
<protein>
    <submittedName>
        <fullName evidence="5">Prepilin-type N-terminal cleavage/methylation domain-containing protein</fullName>
    </submittedName>
</protein>
<dbReference type="PROSITE" id="PS00409">
    <property type="entry name" value="PROKAR_NTER_METHYL"/>
    <property type="match status" value="1"/>
</dbReference>
<evidence type="ECO:0000256" key="3">
    <source>
        <dbReference type="RuleBase" id="RU000389"/>
    </source>
</evidence>
<dbReference type="Pfam" id="PF07963">
    <property type="entry name" value="N_methyl"/>
    <property type="match status" value="1"/>
</dbReference>
<feature type="transmembrane region" description="Helical" evidence="4">
    <location>
        <begin position="12"/>
        <end position="36"/>
    </location>
</feature>
<dbReference type="InterPro" id="IPR001082">
    <property type="entry name" value="Pilin"/>
</dbReference>
<reference evidence="6" key="1">
    <citation type="submission" date="2016-07" db="EMBL/GenBank/DDBJ databases">
        <title>Nontailed viruses are major unrecognized killers of bacteria in the ocean.</title>
        <authorList>
            <person name="Kauffman K."/>
            <person name="Hussain F."/>
            <person name="Yang J."/>
            <person name="Arevalo P."/>
            <person name="Brown J."/>
            <person name="Cutler M."/>
            <person name="Kelly L."/>
            <person name="Polz M.F."/>
        </authorList>
    </citation>
    <scope>NUCLEOTIDE SEQUENCE [LARGE SCALE GENOMIC DNA]</scope>
    <source>
        <strain evidence="6">10N.261.55.E11</strain>
    </source>
</reference>
<name>A0A2N7FBJ7_VIBSP</name>
<evidence type="ECO:0000256" key="4">
    <source>
        <dbReference type="SAM" id="Phobius"/>
    </source>
</evidence>
<dbReference type="Gene3D" id="3.30.700.10">
    <property type="entry name" value="Glycoprotein, Type 4 Pilin"/>
    <property type="match status" value="1"/>
</dbReference>
<evidence type="ECO:0000256" key="1">
    <source>
        <dbReference type="ARBA" id="ARBA00005233"/>
    </source>
</evidence>
<dbReference type="AlphaFoldDB" id="A0A2N7FBJ7"/>
<proteinExistence type="inferred from homology"/>
<dbReference type="InterPro" id="IPR045584">
    <property type="entry name" value="Pilin-like"/>
</dbReference>
<keyword evidence="3" id="KW-0281">Fimbrium</keyword>
<dbReference type="Proteomes" id="UP000235330">
    <property type="component" value="Unassembled WGS sequence"/>
</dbReference>
<dbReference type="EMBL" id="MCWU01000024">
    <property type="protein sequence ID" value="PMJ65942.1"/>
    <property type="molecule type" value="Genomic_DNA"/>
</dbReference>
<keyword evidence="4" id="KW-1133">Transmembrane helix</keyword>
<dbReference type="SUPFAM" id="SSF54523">
    <property type="entry name" value="Pili subunits"/>
    <property type="match status" value="1"/>
</dbReference>
<keyword evidence="4" id="KW-0472">Membrane</keyword>